<evidence type="ECO:0000313" key="6">
    <source>
        <dbReference type="Proteomes" id="UP001642487"/>
    </source>
</evidence>
<dbReference type="SMART" id="SM00320">
    <property type="entry name" value="WD40"/>
    <property type="match status" value="7"/>
</dbReference>
<dbReference type="CDD" id="cd00200">
    <property type="entry name" value="WD40"/>
    <property type="match status" value="1"/>
</dbReference>
<feature type="repeat" description="WD" evidence="3">
    <location>
        <begin position="512"/>
        <end position="547"/>
    </location>
</feature>
<dbReference type="Gene3D" id="2.130.10.10">
    <property type="entry name" value="YVTN repeat-like/Quinoprotein amine dehydrogenase"/>
    <property type="match status" value="2"/>
</dbReference>
<dbReference type="PANTHER" id="PTHR44376">
    <property type="entry name" value="TRANSCRIPTIONAL REGULATOR OF FILAMENTOUS GROWTH FLO8"/>
    <property type="match status" value="1"/>
</dbReference>
<evidence type="ECO:0000256" key="4">
    <source>
        <dbReference type="SAM" id="MobiDB-lite"/>
    </source>
</evidence>
<dbReference type="Proteomes" id="UP001642487">
    <property type="component" value="Chromosome 9"/>
</dbReference>
<dbReference type="PROSITE" id="PS50082">
    <property type="entry name" value="WD_REPEATS_2"/>
    <property type="match status" value="5"/>
</dbReference>
<dbReference type="Pfam" id="PF00400">
    <property type="entry name" value="WD40"/>
    <property type="match status" value="5"/>
</dbReference>
<name>A0ABP0ZBV1_9ROSI</name>
<accession>A0ABP0ZBV1</accession>
<evidence type="ECO:0008006" key="7">
    <source>
        <dbReference type="Google" id="ProtNLM"/>
    </source>
</evidence>
<dbReference type="InterPro" id="IPR044716">
    <property type="entry name" value="LEUNIG-like"/>
</dbReference>
<evidence type="ECO:0000256" key="3">
    <source>
        <dbReference type="PROSITE-ProRule" id="PRU00221"/>
    </source>
</evidence>
<feature type="repeat" description="WD" evidence="3">
    <location>
        <begin position="637"/>
        <end position="668"/>
    </location>
</feature>
<dbReference type="InterPro" id="IPR001680">
    <property type="entry name" value="WD40_rpt"/>
</dbReference>
<dbReference type="InterPro" id="IPR006594">
    <property type="entry name" value="LisH"/>
</dbReference>
<feature type="region of interest" description="Disordered" evidence="4">
    <location>
        <begin position="255"/>
        <end position="283"/>
    </location>
</feature>
<dbReference type="PANTHER" id="PTHR44376:SF13">
    <property type="entry name" value="LISH DOMAIN-CONTAINING PROTEIN"/>
    <property type="match status" value="1"/>
</dbReference>
<dbReference type="PROSITE" id="PS00678">
    <property type="entry name" value="WD_REPEATS_1"/>
    <property type="match status" value="1"/>
</dbReference>
<gene>
    <name evidence="5" type="ORF">CITCOLO1_LOCUS22012</name>
</gene>
<feature type="repeat" description="WD" evidence="3">
    <location>
        <begin position="555"/>
        <end position="597"/>
    </location>
</feature>
<keyword evidence="6" id="KW-1185">Reference proteome</keyword>
<feature type="repeat" description="WD" evidence="3">
    <location>
        <begin position="722"/>
        <end position="754"/>
    </location>
</feature>
<keyword evidence="1 3" id="KW-0853">WD repeat</keyword>
<dbReference type="InterPro" id="IPR015943">
    <property type="entry name" value="WD40/YVTN_repeat-like_dom_sf"/>
</dbReference>
<reference evidence="5 6" key="1">
    <citation type="submission" date="2024-03" db="EMBL/GenBank/DDBJ databases">
        <authorList>
            <person name="Gkanogiannis A."/>
            <person name="Becerra Lopez-Lavalle L."/>
        </authorList>
    </citation>
    <scope>NUCLEOTIDE SEQUENCE [LARGE SCALE GENOMIC DNA]</scope>
</reference>
<dbReference type="Pfam" id="PF08513">
    <property type="entry name" value="LisH"/>
    <property type="match status" value="1"/>
</dbReference>
<evidence type="ECO:0000256" key="2">
    <source>
        <dbReference type="ARBA" id="ARBA00022737"/>
    </source>
</evidence>
<dbReference type="InterPro" id="IPR019775">
    <property type="entry name" value="WD40_repeat_CS"/>
</dbReference>
<organism evidence="5 6">
    <name type="scientific">Citrullus colocynthis</name>
    <name type="common">colocynth</name>
    <dbReference type="NCBI Taxonomy" id="252529"/>
    <lineage>
        <taxon>Eukaryota</taxon>
        <taxon>Viridiplantae</taxon>
        <taxon>Streptophyta</taxon>
        <taxon>Embryophyta</taxon>
        <taxon>Tracheophyta</taxon>
        <taxon>Spermatophyta</taxon>
        <taxon>Magnoliopsida</taxon>
        <taxon>eudicotyledons</taxon>
        <taxon>Gunneridae</taxon>
        <taxon>Pentapetalae</taxon>
        <taxon>rosids</taxon>
        <taxon>fabids</taxon>
        <taxon>Cucurbitales</taxon>
        <taxon>Cucurbitaceae</taxon>
        <taxon>Benincaseae</taxon>
        <taxon>Citrullus</taxon>
    </lineage>
</organism>
<dbReference type="InterPro" id="IPR036322">
    <property type="entry name" value="WD40_repeat_dom_sf"/>
</dbReference>
<evidence type="ECO:0000313" key="5">
    <source>
        <dbReference type="EMBL" id="CAK9329543.1"/>
    </source>
</evidence>
<dbReference type="PROSITE" id="PS50294">
    <property type="entry name" value="WD_REPEATS_REGION"/>
    <property type="match status" value="3"/>
</dbReference>
<feature type="compositionally biased region" description="Polar residues" evidence="4">
    <location>
        <begin position="267"/>
        <end position="283"/>
    </location>
</feature>
<keyword evidence="2" id="KW-0677">Repeat</keyword>
<evidence type="ECO:0000256" key="1">
    <source>
        <dbReference type="ARBA" id="ARBA00022574"/>
    </source>
</evidence>
<proteinExistence type="predicted"/>
<dbReference type="PROSITE" id="PS50896">
    <property type="entry name" value="LISH"/>
    <property type="match status" value="1"/>
</dbReference>
<dbReference type="SUPFAM" id="SSF50978">
    <property type="entry name" value="WD40 repeat-like"/>
    <property type="match status" value="1"/>
</dbReference>
<sequence length="754" mass="82964">MREGRRRLRPIFQNFIFLQKNTFQTPFLETQERFSEYYSPTATFVRISLVPVGANNTVIMSQAMLEDVDKMLDAYIYDYLLKRKLYASARSFLAEGKVFMDPVAFDAPGGFLLEWWSVFWDLFIARINPQHSEAATSYIKSQLMKDGDLQLQQQYCLLKTQQSTTPTAKRLLLDNSLNIQNPSVANKMAAKMYEGNSTLPIQRDTLANVLPKKRFLKHVSQSPASMFGASATNAQPLSESQTPGDKSTCIDTQYQSQQLPGSKKLKGSNQGTSSLPLNGGSSTGLDPLSLEQLQQLKSFIQLPRTSNRFQLEHPFMFQAPQSLGVPSANVACIRPEVPLIQNLNTGKDSQLCSIDVSDVDSMASVCHPALPHGSADMLIKHPVSCQHSQNSNHIIQQQDKLTSSGITNVDGSASNNFQANNQADMDCLMDDGPFDDVESFLSPNESDERDNVGLLSDSNKDLALKEICVISANTSKVECCCFSSDGKLFASGGSDKKATVWCTKSFKVRSTLNEHSQWITDVCFSPRTLKIATSSGDGTVKVWDVDNHGQSLRTFTGHSTGVTSLDFHPSKDDLICSSDVSSEIRYWSIKSGSCVGIFKGGATKLRFRPNNGRMLAAAVGNVVSIIDIETQVCRVKLQGHKNRIHSVCWDPSGEYLASTSDGVAKVWKFGSGGKGDCIHELKCNGNTFHTCVFHPTNTSVLIIGSHESLELWDMTENKTRTLHAHEKLVATLAASHVTGLVASASNGNYVKLWQ</sequence>
<dbReference type="EMBL" id="OZ021743">
    <property type="protein sequence ID" value="CAK9329543.1"/>
    <property type="molecule type" value="Genomic_DNA"/>
</dbReference>
<feature type="repeat" description="WD" evidence="3">
    <location>
        <begin position="470"/>
        <end position="501"/>
    </location>
</feature>
<protein>
    <recommendedName>
        <fullName evidence="7">Transcriptional corepressor LEUNIG-like</fullName>
    </recommendedName>
</protein>